<keyword evidence="8" id="KW-1185">Reference proteome</keyword>
<dbReference type="RefSeq" id="WP_152193591.1">
    <property type="nucleotide sequence ID" value="NZ_VUKD01000001.1"/>
</dbReference>
<evidence type="ECO:0000259" key="5">
    <source>
        <dbReference type="Pfam" id="PF00669"/>
    </source>
</evidence>
<dbReference type="Gene3D" id="3.30.70.2120">
    <property type="match status" value="1"/>
</dbReference>
<dbReference type="OrthoDB" id="9796789at2"/>
<dbReference type="Pfam" id="PF00700">
    <property type="entry name" value="Flagellin_C"/>
    <property type="match status" value="1"/>
</dbReference>
<evidence type="ECO:0000256" key="3">
    <source>
        <dbReference type="ARBA" id="ARBA00023143"/>
    </source>
</evidence>
<evidence type="ECO:0000256" key="1">
    <source>
        <dbReference type="ARBA" id="ARBA00005709"/>
    </source>
</evidence>
<comment type="function">
    <text evidence="4">Flagellin is the subunit protein which polymerizes to form the filaments of bacterial flagella.</text>
</comment>
<keyword evidence="7" id="KW-0966">Cell projection</keyword>
<dbReference type="GO" id="GO:0009288">
    <property type="term" value="C:bacterial-type flagellum"/>
    <property type="evidence" value="ECO:0007669"/>
    <property type="project" value="UniProtKB-SubCell"/>
</dbReference>
<keyword evidence="4" id="KW-0964">Secreted</keyword>
<dbReference type="SUPFAM" id="SSF64518">
    <property type="entry name" value="Phase 1 flagellin"/>
    <property type="match status" value="1"/>
</dbReference>
<dbReference type="PANTHER" id="PTHR42792">
    <property type="entry name" value="FLAGELLIN"/>
    <property type="match status" value="1"/>
</dbReference>
<protein>
    <recommendedName>
        <fullName evidence="2 4">Flagellin</fullName>
    </recommendedName>
</protein>
<name>A0A6N7EMX7_9MICO</name>
<dbReference type="GO" id="GO:0005576">
    <property type="term" value="C:extracellular region"/>
    <property type="evidence" value="ECO:0007669"/>
    <property type="project" value="UniProtKB-SubCell"/>
</dbReference>
<dbReference type="InterPro" id="IPR042187">
    <property type="entry name" value="Flagellin_C_sub2"/>
</dbReference>
<dbReference type="InterPro" id="IPR001029">
    <property type="entry name" value="Flagellin_N"/>
</dbReference>
<dbReference type="Gene3D" id="1.20.1330.10">
    <property type="entry name" value="f41 fragment of flagellin, N-terminal domain"/>
    <property type="match status" value="1"/>
</dbReference>
<dbReference type="Gene3D" id="6.10.10.10">
    <property type="entry name" value="Flagellar export chaperone, C-terminal domain"/>
    <property type="match status" value="1"/>
</dbReference>
<evidence type="ECO:0000256" key="4">
    <source>
        <dbReference type="RuleBase" id="RU362073"/>
    </source>
</evidence>
<dbReference type="PANTHER" id="PTHR42792:SF2">
    <property type="entry name" value="FLAGELLIN"/>
    <property type="match status" value="1"/>
</dbReference>
<keyword evidence="7" id="KW-0282">Flagellum</keyword>
<dbReference type="AlphaFoldDB" id="A0A6N7EMX7"/>
<evidence type="ECO:0000259" key="6">
    <source>
        <dbReference type="Pfam" id="PF00700"/>
    </source>
</evidence>
<dbReference type="InterPro" id="IPR001492">
    <property type="entry name" value="Flagellin"/>
</dbReference>
<reference evidence="7 8" key="1">
    <citation type="submission" date="2019-10" db="EMBL/GenBank/DDBJ databases">
        <title>Georgenia wutianyii sp. nov. and Georgenia yuyongxinii sp. nov. isolated from plateau pika (Ochotona curzoniae) in the Qinghai-Tibet plateau of China.</title>
        <authorList>
            <person name="Tian Z."/>
        </authorList>
    </citation>
    <scope>NUCLEOTIDE SEQUENCE [LARGE SCALE GENOMIC DNA]</scope>
    <source>
        <strain evidence="7 8">JCM 19765</strain>
    </source>
</reference>
<proteinExistence type="inferred from homology"/>
<dbReference type="GO" id="GO:0005198">
    <property type="term" value="F:structural molecule activity"/>
    <property type="evidence" value="ECO:0007669"/>
    <property type="project" value="UniProtKB-UniRule"/>
</dbReference>
<gene>
    <name evidence="7" type="ORF">GB881_15600</name>
</gene>
<accession>A0A6N7EMX7</accession>
<dbReference type="PRINTS" id="PR00207">
    <property type="entry name" value="FLAGELLIN"/>
</dbReference>
<comment type="subcellular location">
    <subcellularLocation>
        <location evidence="4">Secreted</location>
    </subcellularLocation>
    <subcellularLocation>
        <location evidence="4">Bacterial flagellum</location>
    </subcellularLocation>
</comment>
<organism evidence="7 8">
    <name type="scientific">Georgenia subflava</name>
    <dbReference type="NCBI Taxonomy" id="1622177"/>
    <lineage>
        <taxon>Bacteria</taxon>
        <taxon>Bacillati</taxon>
        <taxon>Actinomycetota</taxon>
        <taxon>Actinomycetes</taxon>
        <taxon>Micrococcales</taxon>
        <taxon>Bogoriellaceae</taxon>
        <taxon>Georgenia</taxon>
    </lineage>
</organism>
<evidence type="ECO:0000313" key="7">
    <source>
        <dbReference type="EMBL" id="MPV38443.1"/>
    </source>
</evidence>
<dbReference type="Pfam" id="PF00669">
    <property type="entry name" value="Flagellin_N"/>
    <property type="match status" value="1"/>
</dbReference>
<comment type="caution">
    <text evidence="7">The sequence shown here is derived from an EMBL/GenBank/DDBJ whole genome shotgun (WGS) entry which is preliminary data.</text>
</comment>
<keyword evidence="7" id="KW-0969">Cilium</keyword>
<dbReference type="EMBL" id="WHPC01000081">
    <property type="protein sequence ID" value="MPV38443.1"/>
    <property type="molecule type" value="Genomic_DNA"/>
</dbReference>
<feature type="domain" description="Flagellin N-terminal" evidence="5">
    <location>
        <begin position="5"/>
        <end position="143"/>
    </location>
</feature>
<dbReference type="InterPro" id="IPR046358">
    <property type="entry name" value="Flagellin_C"/>
</dbReference>
<feature type="domain" description="Flagellin C-terminal" evidence="6">
    <location>
        <begin position="294"/>
        <end position="378"/>
    </location>
</feature>
<comment type="similarity">
    <text evidence="1 4">Belongs to the bacterial flagellin family.</text>
</comment>
<sequence>MAFSVNNNIAATNAYRNLASTQNDLSSSLEKLSSGFRINRAADDAAGLAISEGLRSQVGGLQVAVRNAQDGISVVQTAEGALTETHAILQRMRDLSVQAANTGGLSADAKGNIQTELDELKAELTRIADTTQFNGTNLLDGTYSGTFQVGANAGEKIDVDVTQSMSAAGLGVDAIDVESGSATWTAGPGSVDFAAATAPATAITIAHNGSTHEIDLTGWATGGTSTDAAKNHALTQQAFDRQLSGTQLSAKVDEFGGVTITGPSGAAETDVTIAGLTATYAADSGTSGGEAAIGVLDAAIQTVSDVRADLGAKQNRLDHTINSLNVSIENLSASESRIRDTDMAQEMASFTRSQILSQAGTAMLAQANQIPQGILQLLQ</sequence>
<keyword evidence="3 4" id="KW-0975">Bacterial flagellum</keyword>
<dbReference type="Proteomes" id="UP000437709">
    <property type="component" value="Unassembled WGS sequence"/>
</dbReference>
<evidence type="ECO:0000256" key="2">
    <source>
        <dbReference type="ARBA" id="ARBA00020110"/>
    </source>
</evidence>
<evidence type="ECO:0000313" key="8">
    <source>
        <dbReference type="Proteomes" id="UP000437709"/>
    </source>
</evidence>